<keyword evidence="2" id="KW-1185">Reference proteome</keyword>
<gene>
    <name evidence="1" type="ORF">H5410_061181</name>
</gene>
<evidence type="ECO:0000313" key="1">
    <source>
        <dbReference type="EMBL" id="KAG5571415.1"/>
    </source>
</evidence>
<organism evidence="1 2">
    <name type="scientific">Solanum commersonii</name>
    <name type="common">Commerson's wild potato</name>
    <name type="synonym">Commerson's nightshade</name>
    <dbReference type="NCBI Taxonomy" id="4109"/>
    <lineage>
        <taxon>Eukaryota</taxon>
        <taxon>Viridiplantae</taxon>
        <taxon>Streptophyta</taxon>
        <taxon>Embryophyta</taxon>
        <taxon>Tracheophyta</taxon>
        <taxon>Spermatophyta</taxon>
        <taxon>Magnoliopsida</taxon>
        <taxon>eudicotyledons</taxon>
        <taxon>Gunneridae</taxon>
        <taxon>Pentapetalae</taxon>
        <taxon>asterids</taxon>
        <taxon>lamiids</taxon>
        <taxon>Solanales</taxon>
        <taxon>Solanaceae</taxon>
        <taxon>Solanoideae</taxon>
        <taxon>Solaneae</taxon>
        <taxon>Solanum</taxon>
    </lineage>
</organism>
<dbReference type="EMBL" id="JACXVP010000012">
    <property type="protein sequence ID" value="KAG5571415.1"/>
    <property type="molecule type" value="Genomic_DNA"/>
</dbReference>
<comment type="caution">
    <text evidence="1">The sequence shown here is derived from an EMBL/GenBank/DDBJ whole genome shotgun (WGS) entry which is preliminary data.</text>
</comment>
<proteinExistence type="predicted"/>
<name>A0A9J5W7V8_SOLCO</name>
<dbReference type="AlphaFoldDB" id="A0A9J5W7V8"/>
<accession>A0A9J5W7V8</accession>
<reference evidence="1 2" key="1">
    <citation type="submission" date="2020-09" db="EMBL/GenBank/DDBJ databases">
        <title>De no assembly of potato wild relative species, Solanum commersonii.</title>
        <authorList>
            <person name="Cho K."/>
        </authorList>
    </citation>
    <scope>NUCLEOTIDE SEQUENCE [LARGE SCALE GENOMIC DNA]</scope>
    <source>
        <strain evidence="1">LZ3.2</strain>
        <tissue evidence="1">Leaf</tissue>
    </source>
</reference>
<dbReference type="Proteomes" id="UP000824120">
    <property type="component" value="Chromosome 12"/>
</dbReference>
<dbReference type="OrthoDB" id="1304355at2759"/>
<evidence type="ECO:0000313" key="2">
    <source>
        <dbReference type="Proteomes" id="UP000824120"/>
    </source>
</evidence>
<sequence>MKMSTYYYFVYFSTVITSRMCRHSKYLPRESKYQNVHFQTIIIQDENYTIVESITKREVAEAPLPPPTKLNTLPFSRLEQQLHGVEFDLLAVVANCSTMQYTADQTKRYQEAIVIDNKSFSFRKKPFMFTMWDDLADIERAVLLHNSCTNTLLFLQNQCYFEIDITDNTGTLTAIVTETLVEK</sequence>
<protein>
    <submittedName>
        <fullName evidence="1">Uncharacterized protein</fullName>
    </submittedName>
</protein>